<comment type="catalytic activity">
    <reaction evidence="1 10">
        <text>UDP-alpha-D-glucose = UDP-alpha-D-galactose</text>
        <dbReference type="Rhea" id="RHEA:22168"/>
        <dbReference type="ChEBI" id="CHEBI:58885"/>
        <dbReference type="ChEBI" id="CHEBI:66914"/>
        <dbReference type="EC" id="5.1.3.2"/>
    </reaction>
</comment>
<keyword evidence="9 10" id="KW-0413">Isomerase</keyword>
<name>A0ABX2ZU80_9BACI</name>
<comment type="cofactor">
    <cofactor evidence="2 10">
        <name>NAD(+)</name>
        <dbReference type="ChEBI" id="CHEBI:57540"/>
    </cofactor>
</comment>
<evidence type="ECO:0000256" key="1">
    <source>
        <dbReference type="ARBA" id="ARBA00000083"/>
    </source>
</evidence>
<evidence type="ECO:0000256" key="6">
    <source>
        <dbReference type="ARBA" id="ARBA00018569"/>
    </source>
</evidence>
<dbReference type="InterPro" id="IPR036291">
    <property type="entry name" value="NAD(P)-bd_dom_sf"/>
</dbReference>
<evidence type="ECO:0000256" key="10">
    <source>
        <dbReference type="RuleBase" id="RU366046"/>
    </source>
</evidence>
<keyword evidence="8" id="KW-0299">Galactose metabolism</keyword>
<keyword evidence="7 10" id="KW-0520">NAD</keyword>
<dbReference type="SUPFAM" id="SSF51735">
    <property type="entry name" value="NAD(P)-binding Rossmann-fold domains"/>
    <property type="match status" value="1"/>
</dbReference>
<dbReference type="EMBL" id="MDKC01000013">
    <property type="protein sequence ID" value="ODG91994.1"/>
    <property type="molecule type" value="Genomic_DNA"/>
</dbReference>
<evidence type="ECO:0000256" key="5">
    <source>
        <dbReference type="ARBA" id="ARBA00013189"/>
    </source>
</evidence>
<dbReference type="RefSeq" id="WP_069033773.1">
    <property type="nucleotide sequence ID" value="NZ_MDKC01000013.1"/>
</dbReference>
<evidence type="ECO:0000313" key="12">
    <source>
        <dbReference type="EMBL" id="ODG91994.1"/>
    </source>
</evidence>
<evidence type="ECO:0000256" key="7">
    <source>
        <dbReference type="ARBA" id="ARBA00023027"/>
    </source>
</evidence>
<dbReference type="NCBIfam" id="NF007956">
    <property type="entry name" value="PRK10675.1"/>
    <property type="match status" value="1"/>
</dbReference>
<keyword evidence="13" id="KW-1185">Reference proteome</keyword>
<gene>
    <name evidence="12" type="ORF">BED47_05815</name>
</gene>
<keyword evidence="10" id="KW-0119">Carbohydrate metabolism</keyword>
<comment type="subunit">
    <text evidence="10">Homodimer.</text>
</comment>
<comment type="pathway">
    <text evidence="3 10">Carbohydrate metabolism; galactose metabolism.</text>
</comment>
<dbReference type="PANTHER" id="PTHR43725:SF47">
    <property type="entry name" value="UDP-GLUCOSE 4-EPIMERASE"/>
    <property type="match status" value="1"/>
</dbReference>
<comment type="similarity">
    <text evidence="4 10">Belongs to the NAD(P)-dependent epimerase/dehydratase family.</text>
</comment>
<evidence type="ECO:0000313" key="13">
    <source>
        <dbReference type="Proteomes" id="UP000094580"/>
    </source>
</evidence>
<dbReference type="InterPro" id="IPR005886">
    <property type="entry name" value="UDP_G4E"/>
</dbReference>
<evidence type="ECO:0000256" key="4">
    <source>
        <dbReference type="ARBA" id="ARBA00007637"/>
    </source>
</evidence>
<accession>A0ABX2ZU80</accession>
<reference evidence="12 13" key="1">
    <citation type="submission" date="2016-07" db="EMBL/GenBank/DDBJ databases">
        <authorList>
            <person name="Townsley L."/>
            <person name="Shank E.A."/>
        </authorList>
    </citation>
    <scope>NUCLEOTIDE SEQUENCE [LARGE SCALE GENOMIC DNA]</scope>
    <source>
        <strain evidence="12 13">CH01</strain>
    </source>
</reference>
<evidence type="ECO:0000259" key="11">
    <source>
        <dbReference type="Pfam" id="PF01370"/>
    </source>
</evidence>
<dbReference type="CDD" id="cd05247">
    <property type="entry name" value="UDP_G4E_1_SDR_e"/>
    <property type="match status" value="1"/>
</dbReference>
<evidence type="ECO:0000256" key="8">
    <source>
        <dbReference type="ARBA" id="ARBA00023144"/>
    </source>
</evidence>
<dbReference type="PANTHER" id="PTHR43725">
    <property type="entry name" value="UDP-GLUCOSE 4-EPIMERASE"/>
    <property type="match status" value="1"/>
</dbReference>
<dbReference type="Pfam" id="PF01370">
    <property type="entry name" value="Epimerase"/>
    <property type="match status" value="1"/>
</dbReference>
<dbReference type="InterPro" id="IPR001509">
    <property type="entry name" value="Epimerase_deHydtase"/>
</dbReference>
<proteinExistence type="inferred from homology"/>
<dbReference type="NCBIfam" id="TIGR01179">
    <property type="entry name" value="galE"/>
    <property type="match status" value="1"/>
</dbReference>
<comment type="caution">
    <text evidence="12">The sequence shown here is derived from an EMBL/GenBank/DDBJ whole genome shotgun (WGS) entry which is preliminary data.</text>
</comment>
<dbReference type="Gene3D" id="3.40.50.720">
    <property type="entry name" value="NAD(P)-binding Rossmann-like Domain"/>
    <property type="match status" value="1"/>
</dbReference>
<dbReference type="EC" id="5.1.3.2" evidence="5 10"/>
<organism evidence="12 13">
    <name type="scientific">Gottfriedia luciferensis</name>
    <dbReference type="NCBI Taxonomy" id="178774"/>
    <lineage>
        <taxon>Bacteria</taxon>
        <taxon>Bacillati</taxon>
        <taxon>Bacillota</taxon>
        <taxon>Bacilli</taxon>
        <taxon>Bacillales</taxon>
        <taxon>Bacillaceae</taxon>
        <taxon>Gottfriedia</taxon>
    </lineage>
</organism>
<sequence length="345" mass="38332">MAILVTGGAGYIGSHTIVELLQSGNEIIVLDNFSNSKPEALKRVSEITGKSFKTYNIDLLNRDELENIFSQNRISAVIHFAGLKAVGESVQNPIEYYYNNITGTINLCEMMRKYEVKKLVFSSSATVYGSKNESPILESSDLGASNPYGRTKLMIEEFLKDLYESDHTWRIALLRYFNPIGAHHSGLIGEDPNGVPNNLMPFISQVAVGKLEQLTIFGNDYPTKDGTGVRDYIHVVDLAIGHMNALKNLENNTGIEAYNIGTGNGYSVLEMIEAFEIASGKKIPYRIKERRPGDAAVCYANPTKAMQKLGFTATKGIHLMCEDTWRWQKNNPNGYTEGIEQVTVQ</sequence>
<protein>
    <recommendedName>
        <fullName evidence="6 10">UDP-glucose 4-epimerase</fullName>
        <ecNumber evidence="5 10">5.1.3.2</ecNumber>
    </recommendedName>
</protein>
<feature type="domain" description="NAD-dependent epimerase/dehydratase" evidence="11">
    <location>
        <begin position="3"/>
        <end position="261"/>
    </location>
</feature>
<evidence type="ECO:0000256" key="2">
    <source>
        <dbReference type="ARBA" id="ARBA00001911"/>
    </source>
</evidence>
<evidence type="ECO:0000256" key="3">
    <source>
        <dbReference type="ARBA" id="ARBA00004947"/>
    </source>
</evidence>
<evidence type="ECO:0000256" key="9">
    <source>
        <dbReference type="ARBA" id="ARBA00023235"/>
    </source>
</evidence>
<dbReference type="Gene3D" id="3.90.25.10">
    <property type="entry name" value="UDP-galactose 4-epimerase, domain 1"/>
    <property type="match status" value="1"/>
</dbReference>
<dbReference type="Proteomes" id="UP000094580">
    <property type="component" value="Unassembled WGS sequence"/>
</dbReference>